<dbReference type="GO" id="GO:0016616">
    <property type="term" value="F:oxidoreductase activity, acting on the CH-OH group of donors, NAD or NADP as acceptor"/>
    <property type="evidence" value="ECO:0007669"/>
    <property type="project" value="TreeGrafter"/>
</dbReference>
<protein>
    <submittedName>
        <fullName evidence="4">Ketoreductase azaE</fullName>
    </submittedName>
</protein>
<evidence type="ECO:0000259" key="3">
    <source>
        <dbReference type="Pfam" id="PF01370"/>
    </source>
</evidence>
<dbReference type="AlphaFoldDB" id="A0A9W9KJQ6"/>
<evidence type="ECO:0000313" key="5">
    <source>
        <dbReference type="Proteomes" id="UP001149165"/>
    </source>
</evidence>
<name>A0A9W9KJQ6_9EURO</name>
<dbReference type="PANTHER" id="PTHR10366:SF564">
    <property type="entry name" value="STEROL-4-ALPHA-CARBOXYLATE 3-DEHYDROGENASE, DECARBOXYLATING"/>
    <property type="match status" value="1"/>
</dbReference>
<dbReference type="Proteomes" id="UP001149165">
    <property type="component" value="Unassembled WGS sequence"/>
</dbReference>
<dbReference type="Gene3D" id="3.40.50.720">
    <property type="entry name" value="NAD(P)-binding Rossmann-like Domain"/>
    <property type="match status" value="1"/>
</dbReference>
<keyword evidence="5" id="KW-1185">Reference proteome</keyword>
<reference evidence="4" key="1">
    <citation type="submission" date="2022-11" db="EMBL/GenBank/DDBJ databases">
        <authorList>
            <person name="Petersen C."/>
        </authorList>
    </citation>
    <scope>NUCLEOTIDE SEQUENCE</scope>
    <source>
        <strain evidence="4">IBT 30069</strain>
    </source>
</reference>
<dbReference type="InterPro" id="IPR036291">
    <property type="entry name" value="NAD(P)-bd_dom_sf"/>
</dbReference>
<sequence length="337" mass="37370">MVKCLLTGGSGFIASHVLACLIRRGYTVVTTVRSNVKGSKVLLPYESLPAGTLSFSVVDDISQEGAFNKTIEENPDIEYVIHTASPFHNNISDPIKDLLNPAVNGTRGILEAIKLYGKLVKRVVITSSFAAIVNTGSHPFIYDEKSWNPVTWEEAINDHSLTYRGSKTFAEREAWKFLELEQPDYDLVVMNPPLVYGPVMPHIHALESLNTSNQRVRDIVQGKCVEGAIPPTGTFLWTDVRDLALAHVRAIEVPEAGNSRYLITAGHYSNRQIVEAIRKTHPDLLPSLPINPVDDFPPDVYGYDNSKARDILGIKFRTLEESISDTVESFKQIGVLN</sequence>
<dbReference type="Pfam" id="PF01370">
    <property type="entry name" value="Epimerase"/>
    <property type="match status" value="1"/>
</dbReference>
<dbReference type="EMBL" id="JAPQKH010000003">
    <property type="protein sequence ID" value="KAJ5108316.1"/>
    <property type="molecule type" value="Genomic_DNA"/>
</dbReference>
<evidence type="ECO:0000256" key="2">
    <source>
        <dbReference type="ARBA" id="ARBA00023445"/>
    </source>
</evidence>
<dbReference type="InterPro" id="IPR050425">
    <property type="entry name" value="NAD(P)_dehydrat-like"/>
</dbReference>
<comment type="caution">
    <text evidence="4">The sequence shown here is derived from an EMBL/GenBank/DDBJ whole genome shotgun (WGS) entry which is preliminary data.</text>
</comment>
<accession>A0A9W9KJQ6</accession>
<proteinExistence type="inferred from homology"/>
<feature type="domain" description="NAD-dependent epimerase/dehydratase" evidence="3">
    <location>
        <begin position="5"/>
        <end position="259"/>
    </location>
</feature>
<dbReference type="PANTHER" id="PTHR10366">
    <property type="entry name" value="NAD DEPENDENT EPIMERASE/DEHYDRATASE"/>
    <property type="match status" value="1"/>
</dbReference>
<dbReference type="OrthoDB" id="2735536at2759"/>
<dbReference type="InterPro" id="IPR001509">
    <property type="entry name" value="Epimerase_deHydtase"/>
</dbReference>
<dbReference type="CDD" id="cd05227">
    <property type="entry name" value="AR_SDR_e"/>
    <property type="match status" value="1"/>
</dbReference>
<organism evidence="4 5">
    <name type="scientific">Penicillium angulare</name>
    <dbReference type="NCBI Taxonomy" id="116970"/>
    <lineage>
        <taxon>Eukaryota</taxon>
        <taxon>Fungi</taxon>
        <taxon>Dikarya</taxon>
        <taxon>Ascomycota</taxon>
        <taxon>Pezizomycotina</taxon>
        <taxon>Eurotiomycetes</taxon>
        <taxon>Eurotiomycetidae</taxon>
        <taxon>Eurotiales</taxon>
        <taxon>Aspergillaceae</taxon>
        <taxon>Penicillium</taxon>
    </lineage>
</organism>
<gene>
    <name evidence="4" type="ORF">N7456_004991</name>
</gene>
<dbReference type="FunFam" id="3.40.50.720:FF:000191">
    <property type="entry name" value="Methylglyoxal reductase (NADPH-dependent)"/>
    <property type="match status" value="1"/>
</dbReference>
<reference evidence="4" key="2">
    <citation type="journal article" date="2023" name="IMA Fungus">
        <title>Comparative genomic study of the Penicillium genus elucidates a diverse pangenome and 15 lateral gene transfer events.</title>
        <authorList>
            <person name="Petersen C."/>
            <person name="Sorensen T."/>
            <person name="Nielsen M.R."/>
            <person name="Sondergaard T.E."/>
            <person name="Sorensen J.L."/>
            <person name="Fitzpatrick D.A."/>
            <person name="Frisvad J.C."/>
            <person name="Nielsen K.L."/>
        </authorList>
    </citation>
    <scope>NUCLEOTIDE SEQUENCE</scope>
    <source>
        <strain evidence="4">IBT 30069</strain>
    </source>
</reference>
<evidence type="ECO:0000313" key="4">
    <source>
        <dbReference type="EMBL" id="KAJ5108316.1"/>
    </source>
</evidence>
<keyword evidence="1" id="KW-0560">Oxidoreductase</keyword>
<dbReference type="SUPFAM" id="SSF51735">
    <property type="entry name" value="NAD(P)-binding Rossmann-fold domains"/>
    <property type="match status" value="1"/>
</dbReference>
<comment type="similarity">
    <text evidence="2">Belongs to the NAD(P)-dependent epimerase/dehydratase family. Dihydroflavonol-4-reductase subfamily.</text>
</comment>
<evidence type="ECO:0000256" key="1">
    <source>
        <dbReference type="ARBA" id="ARBA00023002"/>
    </source>
</evidence>